<evidence type="ECO:0000313" key="1">
    <source>
        <dbReference type="EMBL" id="AXK81966.1"/>
    </source>
</evidence>
<evidence type="ECO:0000313" key="2">
    <source>
        <dbReference type="Proteomes" id="UP000254889"/>
    </source>
</evidence>
<dbReference type="KEGG" id="ptaw:DW352_16390"/>
<dbReference type="AlphaFoldDB" id="A0A345ZYG9"/>
<proteinExistence type="predicted"/>
<dbReference type="EMBL" id="CP031417">
    <property type="protein sequence ID" value="AXK81966.1"/>
    <property type="molecule type" value="Genomic_DNA"/>
</dbReference>
<organism evidence="1 2">
    <name type="scientific">Pseudolabrys taiwanensis</name>
    <dbReference type="NCBI Taxonomy" id="331696"/>
    <lineage>
        <taxon>Bacteria</taxon>
        <taxon>Pseudomonadati</taxon>
        <taxon>Pseudomonadota</taxon>
        <taxon>Alphaproteobacteria</taxon>
        <taxon>Hyphomicrobiales</taxon>
        <taxon>Xanthobacteraceae</taxon>
        <taxon>Pseudolabrys</taxon>
    </lineage>
</organism>
<gene>
    <name evidence="1" type="ORF">DW352_16390</name>
</gene>
<dbReference type="Proteomes" id="UP000254889">
    <property type="component" value="Chromosome"/>
</dbReference>
<accession>A0A345ZYG9</accession>
<sequence length="146" mass="15689">MNAVPASSDAESIGVAPENGGPSEDLKTFLAAIAVVLRETVAGFEETVARVTDITIHRQPQADRELVVALQDFDRLQQEFATLSEVLSKLSAITGAAPTAHDTVHDTDHEVLAVISVADLKDRLARHLRSLMLDLSASKVSEETVF</sequence>
<dbReference type="OrthoDB" id="8446882at2"/>
<dbReference type="RefSeq" id="WP_115692345.1">
    <property type="nucleotide sequence ID" value="NZ_CP031417.1"/>
</dbReference>
<keyword evidence="2" id="KW-1185">Reference proteome</keyword>
<reference evidence="1 2" key="1">
    <citation type="submission" date="2018-07" db="EMBL/GenBank/DDBJ databases">
        <authorList>
            <person name="Quirk P.G."/>
            <person name="Krulwich T.A."/>
        </authorList>
    </citation>
    <scope>NUCLEOTIDE SEQUENCE [LARGE SCALE GENOMIC DNA]</scope>
    <source>
        <strain evidence="1 2">CC-BB4</strain>
    </source>
</reference>
<name>A0A345ZYG9_9HYPH</name>
<protein>
    <submittedName>
        <fullName evidence="1">Uncharacterized protein</fullName>
    </submittedName>
</protein>